<keyword evidence="1" id="KW-0732">Signal</keyword>
<proteinExistence type="predicted"/>
<dbReference type="Proteomes" id="UP001056619">
    <property type="component" value="Chromosome"/>
</dbReference>
<dbReference type="InterPro" id="IPR050789">
    <property type="entry name" value="Diverse_Enzym_Activities"/>
</dbReference>
<dbReference type="Pfam" id="PF00144">
    <property type="entry name" value="Beta-lactamase"/>
    <property type="match status" value="1"/>
</dbReference>
<gene>
    <name evidence="3" type="ORF">NCF85_12420</name>
</gene>
<protein>
    <submittedName>
        <fullName evidence="3">Beta-lactamase family protein</fullName>
    </submittedName>
</protein>
<feature type="domain" description="Beta-lactamase-related" evidence="2">
    <location>
        <begin position="44"/>
        <end position="406"/>
    </location>
</feature>
<evidence type="ECO:0000313" key="3">
    <source>
        <dbReference type="EMBL" id="USA60883.1"/>
    </source>
</evidence>
<feature type="signal peptide" evidence="1">
    <location>
        <begin position="1"/>
        <end position="31"/>
    </location>
</feature>
<dbReference type="InterPro" id="IPR012338">
    <property type="entry name" value="Beta-lactam/transpept-like"/>
</dbReference>
<sequence>MGQIASSVFRRALMRLSVALAALVLATPLAAQEFEPDCAAAEKFLGKAVQQGRTVGASVLIWQGGEEACFAASGDAVREEGKAFSRDTLVQVFSMTKPVTGVALMQLWEKGAFGLDDPLHWYLPEYQATRVLTGEREDGSAIVAQPRRAITVRDVLRHTAGFSYGPGGEPQNAADRTWQELDPLSADNTLAQFSQKLAQVPLLYEPGTHWSYSAGVDVQARLVEVLSGQPFDSYVKQHIFDPLGMADSGWKRDEADLARLARIYVAQDDGALEAMPRDEWLKPNFMGKPMTMGGSGIVTTVDDYMRFARMLLDEGELDGVRILEPATVQLMATDHLDPRIGPENRSWLVGKGNGGFGFDFFVRTGPPRDAEENRGTTGEFFWDGLPSMLFWIDPVQDMAVVFATQKIDFDGTLHHDIRDAIYGADYTGAK</sequence>
<organism evidence="3 4">
    <name type="scientific">Qipengyuania citrea</name>
    <dbReference type="NCBI Taxonomy" id="225971"/>
    <lineage>
        <taxon>Bacteria</taxon>
        <taxon>Pseudomonadati</taxon>
        <taxon>Pseudomonadota</taxon>
        <taxon>Alphaproteobacteria</taxon>
        <taxon>Sphingomonadales</taxon>
        <taxon>Erythrobacteraceae</taxon>
        <taxon>Qipengyuania</taxon>
    </lineage>
</organism>
<dbReference type="SUPFAM" id="SSF56601">
    <property type="entry name" value="beta-lactamase/transpeptidase-like"/>
    <property type="match status" value="1"/>
</dbReference>
<dbReference type="PANTHER" id="PTHR43283:SF3">
    <property type="entry name" value="BETA-LACTAMASE FAMILY PROTEIN (AFU_ORTHOLOGUE AFUA_5G07500)"/>
    <property type="match status" value="1"/>
</dbReference>
<evidence type="ECO:0000259" key="2">
    <source>
        <dbReference type="Pfam" id="PF00144"/>
    </source>
</evidence>
<name>A0ABY4U9A1_9SPHN</name>
<dbReference type="RefSeq" id="WP_301641799.1">
    <property type="nucleotide sequence ID" value="NZ_CP098494.1"/>
</dbReference>
<feature type="chain" id="PRO_5047350966" evidence="1">
    <location>
        <begin position="32"/>
        <end position="430"/>
    </location>
</feature>
<dbReference type="EMBL" id="CP098494">
    <property type="protein sequence ID" value="USA60883.1"/>
    <property type="molecule type" value="Genomic_DNA"/>
</dbReference>
<dbReference type="PROSITE" id="PS51318">
    <property type="entry name" value="TAT"/>
    <property type="match status" value="1"/>
</dbReference>
<evidence type="ECO:0000313" key="4">
    <source>
        <dbReference type="Proteomes" id="UP001056619"/>
    </source>
</evidence>
<reference evidence="3 4" key="1">
    <citation type="submission" date="2022-06" db="EMBL/GenBank/DDBJ databases">
        <authorList>
            <person name="Liu G."/>
        </authorList>
    </citation>
    <scope>NUCLEOTIDE SEQUENCE [LARGE SCALE GENOMIC DNA]</scope>
    <source>
        <strain evidence="3 4">E4</strain>
    </source>
</reference>
<dbReference type="PANTHER" id="PTHR43283">
    <property type="entry name" value="BETA-LACTAMASE-RELATED"/>
    <property type="match status" value="1"/>
</dbReference>
<keyword evidence="4" id="KW-1185">Reference proteome</keyword>
<dbReference type="Gene3D" id="3.40.710.10">
    <property type="entry name" value="DD-peptidase/beta-lactamase superfamily"/>
    <property type="match status" value="1"/>
</dbReference>
<dbReference type="InterPro" id="IPR006311">
    <property type="entry name" value="TAT_signal"/>
</dbReference>
<dbReference type="InterPro" id="IPR001466">
    <property type="entry name" value="Beta-lactam-related"/>
</dbReference>
<accession>A0ABY4U9A1</accession>
<evidence type="ECO:0000256" key="1">
    <source>
        <dbReference type="SAM" id="SignalP"/>
    </source>
</evidence>